<dbReference type="GO" id="GO:0046872">
    <property type="term" value="F:metal ion binding"/>
    <property type="evidence" value="ECO:0007669"/>
    <property type="project" value="UniProtKB-KW"/>
</dbReference>
<evidence type="ECO:0000256" key="2">
    <source>
        <dbReference type="ARBA" id="ARBA00001946"/>
    </source>
</evidence>
<dbReference type="RefSeq" id="WP_103890797.1">
    <property type="nucleotide sequence ID" value="NZ_FNVU01000030.1"/>
</dbReference>
<evidence type="ECO:0000256" key="6">
    <source>
        <dbReference type="ARBA" id="ARBA00023211"/>
    </source>
</evidence>
<dbReference type="AlphaFoldDB" id="A0A1H6EB35"/>
<dbReference type="Pfam" id="PF00293">
    <property type="entry name" value="NUDIX"/>
    <property type="match status" value="1"/>
</dbReference>
<dbReference type="InterPro" id="IPR000086">
    <property type="entry name" value="NUDIX_hydrolase_dom"/>
</dbReference>
<dbReference type="InterPro" id="IPR045121">
    <property type="entry name" value="CoAse"/>
</dbReference>
<gene>
    <name evidence="9" type="ORF">SAMN05216223_13044</name>
</gene>
<keyword evidence="5" id="KW-0460">Magnesium</keyword>
<evidence type="ECO:0000256" key="5">
    <source>
        <dbReference type="ARBA" id="ARBA00022842"/>
    </source>
</evidence>
<reference evidence="9 10" key="1">
    <citation type="submission" date="2016-10" db="EMBL/GenBank/DDBJ databases">
        <authorList>
            <person name="de Groot N.N."/>
        </authorList>
    </citation>
    <scope>NUCLEOTIDE SEQUENCE [LARGE SCALE GENOMIC DNA]</scope>
    <source>
        <strain evidence="9 10">CGMCC 4.2023</strain>
    </source>
</reference>
<evidence type="ECO:0000313" key="10">
    <source>
        <dbReference type="Proteomes" id="UP000236754"/>
    </source>
</evidence>
<comment type="cofactor">
    <cofactor evidence="2">
        <name>Mg(2+)</name>
        <dbReference type="ChEBI" id="CHEBI:18420"/>
    </cofactor>
</comment>
<dbReference type="InterPro" id="IPR015797">
    <property type="entry name" value="NUDIX_hydrolase-like_dom_sf"/>
</dbReference>
<dbReference type="GO" id="GO:0010945">
    <property type="term" value="F:coenzyme A diphosphatase activity"/>
    <property type="evidence" value="ECO:0007669"/>
    <property type="project" value="InterPro"/>
</dbReference>
<feature type="region of interest" description="Disordered" evidence="7">
    <location>
        <begin position="78"/>
        <end position="101"/>
    </location>
</feature>
<dbReference type="OrthoDB" id="9802805at2"/>
<sequence length="227" mass="24290">MTQARGAGASGVEVSARGVPQWLAPVVEAVGTVRPEQLSRFLPPDAGGRQSAVLVLFGEGEFGPDLLLIERSAALRSHAGQPSFPGGALDPEDGDPEGEGPLRAALREAEEETGLDPAGVQLFGVLPRLYIPVSSFVVTPVVGWWREPSPVRVVDPAETARVFRVPVTDLTDPANRATLVHPSGFRGPAFLVHDALVWGFTAGLIDKLLHYAGWERPWDRERTVPLG</sequence>
<evidence type="ECO:0000256" key="4">
    <source>
        <dbReference type="ARBA" id="ARBA00022801"/>
    </source>
</evidence>
<dbReference type="PROSITE" id="PS51462">
    <property type="entry name" value="NUDIX"/>
    <property type="match status" value="1"/>
</dbReference>
<keyword evidence="10" id="KW-1185">Reference proteome</keyword>
<dbReference type="SUPFAM" id="SSF55811">
    <property type="entry name" value="Nudix"/>
    <property type="match status" value="1"/>
</dbReference>
<organism evidence="9 10">
    <name type="scientific">Actinacidiphila yanglinensis</name>
    <dbReference type="NCBI Taxonomy" id="310779"/>
    <lineage>
        <taxon>Bacteria</taxon>
        <taxon>Bacillati</taxon>
        <taxon>Actinomycetota</taxon>
        <taxon>Actinomycetes</taxon>
        <taxon>Kitasatosporales</taxon>
        <taxon>Streptomycetaceae</taxon>
        <taxon>Actinacidiphila</taxon>
    </lineage>
</organism>
<comment type="cofactor">
    <cofactor evidence="1">
        <name>Mn(2+)</name>
        <dbReference type="ChEBI" id="CHEBI:29035"/>
    </cofactor>
</comment>
<name>A0A1H6EB35_9ACTN</name>
<proteinExistence type="predicted"/>
<evidence type="ECO:0000259" key="8">
    <source>
        <dbReference type="PROSITE" id="PS51462"/>
    </source>
</evidence>
<dbReference type="Proteomes" id="UP000236754">
    <property type="component" value="Unassembled WGS sequence"/>
</dbReference>
<accession>A0A1H6EB35</accession>
<dbReference type="PANTHER" id="PTHR12992">
    <property type="entry name" value="NUDIX HYDROLASE"/>
    <property type="match status" value="1"/>
</dbReference>
<dbReference type="CDD" id="cd03426">
    <property type="entry name" value="NUDIX_CoAse_Nudt7"/>
    <property type="match status" value="1"/>
</dbReference>
<keyword evidence="6" id="KW-0464">Manganese</keyword>
<protein>
    <submittedName>
        <fullName evidence="9">NUDIX domain-containing protein</fullName>
    </submittedName>
</protein>
<keyword evidence="3" id="KW-0479">Metal-binding</keyword>
<evidence type="ECO:0000313" key="9">
    <source>
        <dbReference type="EMBL" id="SEG94463.1"/>
    </source>
</evidence>
<evidence type="ECO:0000256" key="1">
    <source>
        <dbReference type="ARBA" id="ARBA00001936"/>
    </source>
</evidence>
<feature type="domain" description="Nudix hydrolase" evidence="8">
    <location>
        <begin position="47"/>
        <end position="192"/>
    </location>
</feature>
<keyword evidence="4" id="KW-0378">Hydrolase</keyword>
<evidence type="ECO:0000256" key="7">
    <source>
        <dbReference type="SAM" id="MobiDB-lite"/>
    </source>
</evidence>
<dbReference type="PANTHER" id="PTHR12992:SF11">
    <property type="entry name" value="MITOCHONDRIAL COENZYME A DIPHOSPHATASE NUDT8"/>
    <property type="match status" value="1"/>
</dbReference>
<dbReference type="Gene3D" id="3.90.79.10">
    <property type="entry name" value="Nucleoside Triphosphate Pyrophosphohydrolase"/>
    <property type="match status" value="1"/>
</dbReference>
<evidence type="ECO:0000256" key="3">
    <source>
        <dbReference type="ARBA" id="ARBA00022723"/>
    </source>
</evidence>
<dbReference type="EMBL" id="FNVU01000030">
    <property type="protein sequence ID" value="SEG94463.1"/>
    <property type="molecule type" value="Genomic_DNA"/>
</dbReference>